<sequence>MSDTEQLYLHEIQLMMHGCGDCARPLPATVKLVANIVQQQVLSIAWRAEEQATRRGSKTVNPRDIIFLMRKNPDKLRRLYNYLSVKEMRTNFSALTASDVVEPTDDSEGDVTNLLDSARRNRQANLREMFTEVDVSGELLESLNNPMSDPIRQKRNQRADSISLSLDPAGYVEFSNARRAAFVNSKLTHQRFLEWLSLAIDTSPGLIGEPFISSPPRMNSAAIDILAYLAKETVAMLIDFAILVRQDSCGTVPGGPLRPLTLRPPSSTSASSGLERLPISPAEIREALRRYFSPLLTQSAGLVRTGPPLASQIIAC</sequence>
<dbReference type="CTD" id="41461"/>
<name>A0A6J1T955_FRAOC</name>
<dbReference type="PANTHER" id="PTHR11380">
    <property type="entry name" value="TRANSCRIPTION INITIATION FACTOR TFIID/SUPT3-RELATED"/>
    <property type="match status" value="1"/>
</dbReference>
<reference evidence="8" key="1">
    <citation type="submission" date="2025-08" db="UniProtKB">
        <authorList>
            <consortium name="RefSeq"/>
        </authorList>
    </citation>
    <scope>IDENTIFICATION</scope>
    <source>
        <tissue evidence="8">Whole organism</tissue>
    </source>
</reference>
<dbReference type="Proteomes" id="UP000504606">
    <property type="component" value="Unplaced"/>
</dbReference>
<evidence type="ECO:0000256" key="2">
    <source>
        <dbReference type="ARBA" id="ARBA00023015"/>
    </source>
</evidence>
<dbReference type="AlphaFoldDB" id="A0A6J1T955"/>
<keyword evidence="7" id="KW-1185">Reference proteome</keyword>
<dbReference type="Gene3D" id="1.10.20.10">
    <property type="entry name" value="Histone, subunit A"/>
    <property type="match status" value="1"/>
</dbReference>
<evidence type="ECO:0000256" key="4">
    <source>
        <dbReference type="ARBA" id="ARBA00023242"/>
    </source>
</evidence>
<dbReference type="GO" id="GO:0003713">
    <property type="term" value="F:transcription coactivator activity"/>
    <property type="evidence" value="ECO:0007669"/>
    <property type="project" value="TreeGrafter"/>
</dbReference>
<dbReference type="GO" id="GO:0006366">
    <property type="term" value="P:transcription by RNA polymerase II"/>
    <property type="evidence" value="ECO:0007669"/>
    <property type="project" value="InterPro"/>
</dbReference>
<dbReference type="SUPFAM" id="SSF47113">
    <property type="entry name" value="Histone-fold"/>
    <property type="match status" value="1"/>
</dbReference>
<keyword evidence="3" id="KW-0804">Transcription</keyword>
<comment type="subcellular location">
    <subcellularLocation>
        <location evidence="1">Nucleus</location>
    </subcellularLocation>
</comment>
<keyword evidence="4" id="KW-0539">Nucleus</keyword>
<evidence type="ECO:0000313" key="8">
    <source>
        <dbReference type="RefSeq" id="XP_026288200.1"/>
    </source>
</evidence>
<feature type="region of interest" description="Disordered" evidence="6">
    <location>
        <begin position="254"/>
        <end position="274"/>
    </location>
</feature>
<dbReference type="InterPro" id="IPR003195">
    <property type="entry name" value="TFIID_TAF13"/>
</dbReference>
<accession>A0A6J1T955</accession>
<dbReference type="PANTHER" id="PTHR11380:SF16">
    <property type="entry name" value="TRANSCRIPTION INITIATION PROTEIN SPT3 HOMOLOG"/>
    <property type="match status" value="1"/>
</dbReference>
<evidence type="ECO:0000256" key="1">
    <source>
        <dbReference type="ARBA" id="ARBA00004123"/>
    </source>
</evidence>
<organism evidence="7 8">
    <name type="scientific">Frankliniella occidentalis</name>
    <name type="common">Western flower thrips</name>
    <name type="synonym">Euthrips occidentalis</name>
    <dbReference type="NCBI Taxonomy" id="133901"/>
    <lineage>
        <taxon>Eukaryota</taxon>
        <taxon>Metazoa</taxon>
        <taxon>Ecdysozoa</taxon>
        <taxon>Arthropoda</taxon>
        <taxon>Hexapoda</taxon>
        <taxon>Insecta</taxon>
        <taxon>Pterygota</taxon>
        <taxon>Neoptera</taxon>
        <taxon>Paraneoptera</taxon>
        <taxon>Thysanoptera</taxon>
        <taxon>Terebrantia</taxon>
        <taxon>Thripoidea</taxon>
        <taxon>Thripidae</taxon>
        <taxon>Frankliniella</taxon>
    </lineage>
</organism>
<dbReference type="Pfam" id="PF02269">
    <property type="entry name" value="TFIID-18kDa"/>
    <property type="match status" value="1"/>
</dbReference>
<evidence type="ECO:0000256" key="5">
    <source>
        <dbReference type="ARBA" id="ARBA00061274"/>
    </source>
</evidence>
<comment type="similarity">
    <text evidence="5">Belongs to the SPT3 family.</text>
</comment>
<dbReference type="InterPro" id="IPR009072">
    <property type="entry name" value="Histone-fold"/>
</dbReference>
<dbReference type="GO" id="GO:0046982">
    <property type="term" value="F:protein heterodimerization activity"/>
    <property type="evidence" value="ECO:0007669"/>
    <property type="project" value="InterPro"/>
</dbReference>
<dbReference type="GeneID" id="113213371"/>
<proteinExistence type="inferred from homology"/>
<dbReference type="CDD" id="cd22926">
    <property type="entry name" value="HFD_SPT3"/>
    <property type="match status" value="1"/>
</dbReference>
<evidence type="ECO:0000256" key="3">
    <source>
        <dbReference type="ARBA" id="ARBA00023163"/>
    </source>
</evidence>
<dbReference type="GO" id="GO:0005634">
    <property type="term" value="C:nucleus"/>
    <property type="evidence" value="ECO:0007669"/>
    <property type="project" value="UniProtKB-SubCell"/>
</dbReference>
<evidence type="ECO:0000256" key="6">
    <source>
        <dbReference type="SAM" id="MobiDB-lite"/>
    </source>
</evidence>
<evidence type="ECO:0000313" key="7">
    <source>
        <dbReference type="Proteomes" id="UP000504606"/>
    </source>
</evidence>
<gene>
    <name evidence="8" type="primary">LOC113213371</name>
</gene>
<dbReference type="RefSeq" id="XP_026288200.1">
    <property type="nucleotide sequence ID" value="XM_026432415.2"/>
</dbReference>
<protein>
    <submittedName>
        <fullName evidence="8">Transcription initiation protein SPT3 homolog</fullName>
    </submittedName>
</protein>
<dbReference type="OrthoDB" id="440760at2759"/>
<dbReference type="KEGG" id="foc:113213371"/>
<keyword evidence="2" id="KW-0805">Transcription regulation</keyword>